<dbReference type="Proteomes" id="UP000254168">
    <property type="component" value="Unassembled WGS sequence"/>
</dbReference>
<organism evidence="2 3">
    <name type="scientific">Xanthomonas euroxanthea</name>
    <dbReference type="NCBI Taxonomy" id="2259622"/>
    <lineage>
        <taxon>Bacteria</taxon>
        <taxon>Pseudomonadati</taxon>
        <taxon>Pseudomonadota</taxon>
        <taxon>Gammaproteobacteria</taxon>
        <taxon>Lysobacterales</taxon>
        <taxon>Lysobacteraceae</taxon>
        <taxon>Xanthomonas</taxon>
    </lineage>
</organism>
<keyword evidence="3" id="KW-1185">Reference proteome</keyword>
<reference evidence="2 3" key="1">
    <citation type="submission" date="2018-06" db="EMBL/GenBank/DDBJ databases">
        <authorList>
            <person name="Pothier F. J."/>
        </authorList>
    </citation>
    <scope>NUCLEOTIDE SEQUENCE [LARGE SCALE GENOMIC DNA]</scope>
    <source>
        <strain evidence="2 3">CPBF 424</strain>
    </source>
</reference>
<comment type="caution">
    <text evidence="2">The sequence shown here is derived from an EMBL/GenBank/DDBJ whole genome shotgun (WGS) entry which is preliminary data.</text>
</comment>
<accession>A0AA46C6J5</accession>
<dbReference type="RefSeq" id="WP_144410703.1">
    <property type="nucleotide sequence ID" value="NZ_LR994544.1"/>
</dbReference>
<sequence length="132" mass="14562">MKTHMRSLWTSLILLIALLTSTSAAATGDVLSFETDTAGYSFLVYSGGDPDGIGGLVMTWPDIASRGLPSESTQWYFKPTANHMRIVFTNPGRTDLPPSFTLEIKGKRGTLKFDKRTIKGKAYWYTGSLAEY</sequence>
<name>A0AA46C6J5_9XANT</name>
<feature type="signal peptide" evidence="1">
    <location>
        <begin position="1"/>
        <end position="26"/>
    </location>
</feature>
<evidence type="ECO:0000313" key="2">
    <source>
        <dbReference type="EMBL" id="SUZ27375.1"/>
    </source>
</evidence>
<proteinExistence type="predicted"/>
<keyword evidence="1" id="KW-0732">Signal</keyword>
<gene>
    <name evidence="2" type="ORF">CPBF424_11590</name>
</gene>
<dbReference type="AlphaFoldDB" id="A0AA46C6J5"/>
<feature type="chain" id="PRO_5041363345" evidence="1">
    <location>
        <begin position="27"/>
        <end position="132"/>
    </location>
</feature>
<protein>
    <submittedName>
        <fullName evidence="2">Uncharacterized protein</fullName>
    </submittedName>
</protein>
<evidence type="ECO:0000313" key="3">
    <source>
        <dbReference type="Proteomes" id="UP000254168"/>
    </source>
</evidence>
<evidence type="ECO:0000256" key="1">
    <source>
        <dbReference type="SAM" id="SignalP"/>
    </source>
</evidence>
<dbReference type="EMBL" id="UIHB01000001">
    <property type="protein sequence ID" value="SUZ27375.1"/>
    <property type="molecule type" value="Genomic_DNA"/>
</dbReference>